<dbReference type="InterPro" id="IPR057218">
    <property type="entry name" value="DUF7896"/>
</dbReference>
<gene>
    <name evidence="3" type="ORF">LTR82_013128</name>
</gene>
<comment type="caution">
    <text evidence="3">The sequence shown here is derived from an EMBL/GenBank/DDBJ whole genome shotgun (WGS) entry which is preliminary data.</text>
</comment>
<feature type="region of interest" description="Disordered" evidence="1">
    <location>
        <begin position="537"/>
        <end position="557"/>
    </location>
</feature>
<accession>A0AAN6FF38</accession>
<dbReference type="PANTHER" id="PTHR42031:SF1">
    <property type="entry name" value="KEY LIME PATHOGENICITY PROTEIN"/>
    <property type="match status" value="1"/>
</dbReference>
<dbReference type="AlphaFoldDB" id="A0AAN6FF38"/>
<evidence type="ECO:0000313" key="3">
    <source>
        <dbReference type="EMBL" id="KAK0314203.1"/>
    </source>
</evidence>
<feature type="region of interest" description="Disordered" evidence="1">
    <location>
        <begin position="131"/>
        <end position="150"/>
    </location>
</feature>
<proteinExistence type="predicted"/>
<feature type="domain" description="DUF7896" evidence="2">
    <location>
        <begin position="484"/>
        <end position="573"/>
    </location>
</feature>
<evidence type="ECO:0000313" key="4">
    <source>
        <dbReference type="Proteomes" id="UP001168146"/>
    </source>
</evidence>
<dbReference type="PANTHER" id="PTHR42031">
    <property type="entry name" value="KEY LIME PATHOGENICITY PROTEIN"/>
    <property type="match status" value="1"/>
</dbReference>
<dbReference type="Pfam" id="PF25438">
    <property type="entry name" value="DUF7896"/>
    <property type="match status" value="1"/>
</dbReference>
<organism evidence="3 4">
    <name type="scientific">Friedmanniomyces endolithicus</name>
    <dbReference type="NCBI Taxonomy" id="329885"/>
    <lineage>
        <taxon>Eukaryota</taxon>
        <taxon>Fungi</taxon>
        <taxon>Dikarya</taxon>
        <taxon>Ascomycota</taxon>
        <taxon>Pezizomycotina</taxon>
        <taxon>Dothideomycetes</taxon>
        <taxon>Dothideomycetidae</taxon>
        <taxon>Mycosphaerellales</taxon>
        <taxon>Teratosphaeriaceae</taxon>
        <taxon>Friedmanniomyces</taxon>
    </lineage>
</organism>
<feature type="region of interest" description="Disordered" evidence="1">
    <location>
        <begin position="207"/>
        <end position="237"/>
    </location>
</feature>
<feature type="compositionally biased region" description="Low complexity" evidence="1">
    <location>
        <begin position="370"/>
        <end position="385"/>
    </location>
</feature>
<feature type="compositionally biased region" description="Basic and acidic residues" evidence="1">
    <location>
        <begin position="542"/>
        <end position="551"/>
    </location>
</feature>
<dbReference type="EMBL" id="JASUXU010000056">
    <property type="protein sequence ID" value="KAK0314203.1"/>
    <property type="molecule type" value="Genomic_DNA"/>
</dbReference>
<feature type="region of interest" description="Disordered" evidence="1">
    <location>
        <begin position="365"/>
        <end position="446"/>
    </location>
</feature>
<feature type="compositionally biased region" description="Basic and acidic residues" evidence="1">
    <location>
        <begin position="420"/>
        <end position="441"/>
    </location>
</feature>
<evidence type="ECO:0000259" key="2">
    <source>
        <dbReference type="Pfam" id="PF25438"/>
    </source>
</evidence>
<name>A0AAN6FF38_9PEZI</name>
<reference evidence="3" key="1">
    <citation type="submission" date="2021-12" db="EMBL/GenBank/DDBJ databases">
        <title>Black yeast isolated from Biological Soil Crust.</title>
        <authorList>
            <person name="Kurbessoian T."/>
        </authorList>
    </citation>
    <scope>NUCLEOTIDE SEQUENCE</scope>
    <source>
        <strain evidence="3">CCFEE 5208</strain>
    </source>
</reference>
<feature type="compositionally biased region" description="Polar residues" evidence="1">
    <location>
        <begin position="207"/>
        <end position="232"/>
    </location>
</feature>
<dbReference type="Proteomes" id="UP001168146">
    <property type="component" value="Unassembled WGS sequence"/>
</dbReference>
<protein>
    <recommendedName>
        <fullName evidence="2">DUF7896 domain-containing protein</fullName>
    </recommendedName>
</protein>
<evidence type="ECO:0000256" key="1">
    <source>
        <dbReference type="SAM" id="MobiDB-lite"/>
    </source>
</evidence>
<sequence>MSTTSRDLPEQSMDRERQAIWLAYPTKGARQQAWAHRREQLISHLLNDVPAPSNHQQGLGARMQTQVLCPQAPPMMAQSSNLARQRRPAQISYDSNAMTESTSAQSRPVTVKQAYQRPFDTACSANLGHGTSSWADSSSGTPKANKNRSSSIQAYGPNVYISKFMNNLEPTGAAAKRQRVRGFDGSSQPTLNASLAYSTFVPAQAPTMSPCTSMSSQPSHRSFASSEAMSRQSSVTTASSSYSSTAMTSALDMMRVESSSSHCPQPTFFPMSSEMQSLDASFISAHANGSPASSLPKATAGFAFGEGSNTEAELLSSMGCAFVDQDLSFIETFPSAFNCGDQYAQKTDRSYEQAQDVERTCQAQDMERTWSQQSDWSTSSAASTDLKATERRRKHIENARQTIAPKSIPGGPKSTSSQTRTDDKTNTQHHIDPSIRRKEAISKTPYVRPHHPKLYCTLCQDHPTGFRGEHELRRHQDRAHADARKVWICVEPTTESEEGWRPQKPLGICKQCKQRKEYNVYYNAAAHLRRAHFCPRKRGRKAKGEERESRAGKAGGDWPPIEWLKANGWLQEIETTSAHLLTQDATLSQLDTSFMDDMLGEDDPEYIPDSAIDIQYAAFAAENLGLQTYPMYTDWTSGYPTPRLDSATRAFFPAIDTKTNVLHAPIDTDCFEAPAMAYTLSAPPAMQSAPLLFDADSEMAAHNGVGLLYPEDFQMSMPFV</sequence>